<keyword evidence="2" id="KW-1185">Reference proteome</keyword>
<dbReference type="Proteomes" id="UP000316142">
    <property type="component" value="Unassembled WGS sequence"/>
</dbReference>
<protein>
    <recommendedName>
        <fullName evidence="3">Lipoprotein</fullName>
    </recommendedName>
</protein>
<dbReference type="EMBL" id="VHIZ01000016">
    <property type="protein sequence ID" value="TPV32552.1"/>
    <property type="molecule type" value="Genomic_DNA"/>
</dbReference>
<dbReference type="PROSITE" id="PS51257">
    <property type="entry name" value="PROKAR_LIPOPROTEIN"/>
    <property type="match status" value="1"/>
</dbReference>
<name>A0ABY2ZJZ4_9GAMM</name>
<evidence type="ECO:0000313" key="2">
    <source>
        <dbReference type="Proteomes" id="UP000316142"/>
    </source>
</evidence>
<dbReference type="RefSeq" id="WP_009089587.1">
    <property type="nucleotide sequence ID" value="NZ_CP122311.1"/>
</dbReference>
<evidence type="ECO:0000313" key="1">
    <source>
        <dbReference type="EMBL" id="TPV32552.1"/>
    </source>
</evidence>
<gene>
    <name evidence="1" type="ORF">FJW00_01955</name>
</gene>
<accession>A0ABY2ZJZ4</accession>
<sequence length="118" mass="13066">MKKSVIALSLILLSGCVDMGRVGLHPQVKMAYFDGHPWQLESCLSEAAQNRQLYLAQDDPLPGGTKRFNLEQDGETVAWVEIDRFSRNQTSATFYADPKASDVQAAISDMVTACRTSR</sequence>
<organism evidence="1 2">
    <name type="scientific">Pantoea anthophila</name>
    <dbReference type="NCBI Taxonomy" id="470931"/>
    <lineage>
        <taxon>Bacteria</taxon>
        <taxon>Pseudomonadati</taxon>
        <taxon>Pseudomonadota</taxon>
        <taxon>Gammaproteobacteria</taxon>
        <taxon>Enterobacterales</taxon>
        <taxon>Erwiniaceae</taxon>
        <taxon>Pantoea</taxon>
    </lineage>
</organism>
<reference evidence="1 2" key="1">
    <citation type="submission" date="2019-06" db="EMBL/GenBank/DDBJ databases">
        <title>Taxogenomics and systematics of the genus Pantoea.</title>
        <authorList>
            <person name="Tambong J.T."/>
        </authorList>
    </citation>
    <scope>NUCLEOTIDE SEQUENCE [LARGE SCALE GENOMIC DNA]</scope>
    <source>
        <strain evidence="1 2">LMG 2558</strain>
    </source>
</reference>
<comment type="caution">
    <text evidence="1">The sequence shown here is derived from an EMBL/GenBank/DDBJ whole genome shotgun (WGS) entry which is preliminary data.</text>
</comment>
<proteinExistence type="predicted"/>
<evidence type="ECO:0008006" key="3">
    <source>
        <dbReference type="Google" id="ProtNLM"/>
    </source>
</evidence>